<evidence type="ECO:0000313" key="1">
    <source>
        <dbReference type="EMBL" id="TWJ11475.1"/>
    </source>
</evidence>
<organism evidence="1 2">
    <name type="scientific">Stackebrandtia albiflava</name>
    <dbReference type="NCBI Taxonomy" id="406432"/>
    <lineage>
        <taxon>Bacteria</taxon>
        <taxon>Bacillati</taxon>
        <taxon>Actinomycetota</taxon>
        <taxon>Actinomycetes</taxon>
        <taxon>Glycomycetales</taxon>
        <taxon>Glycomycetaceae</taxon>
        <taxon>Stackebrandtia</taxon>
    </lineage>
</organism>
<gene>
    <name evidence="1" type="ORF">LX16_2197</name>
</gene>
<dbReference type="OrthoDB" id="3667097at2"/>
<proteinExistence type="predicted"/>
<protein>
    <submittedName>
        <fullName evidence="1">Uncharacterized protein</fullName>
    </submittedName>
</protein>
<keyword evidence="2" id="KW-1185">Reference proteome</keyword>
<evidence type="ECO:0000313" key="2">
    <source>
        <dbReference type="Proteomes" id="UP000321617"/>
    </source>
</evidence>
<dbReference type="AlphaFoldDB" id="A0A562V0V4"/>
<name>A0A562V0V4_9ACTN</name>
<comment type="caution">
    <text evidence="1">The sequence shown here is derived from an EMBL/GenBank/DDBJ whole genome shotgun (WGS) entry which is preliminary data.</text>
</comment>
<dbReference type="EMBL" id="VLLL01000006">
    <property type="protein sequence ID" value="TWJ11475.1"/>
    <property type="molecule type" value="Genomic_DNA"/>
</dbReference>
<dbReference type="RefSeq" id="WP_147137594.1">
    <property type="nucleotide sequence ID" value="NZ_BAABIJ010000002.1"/>
</dbReference>
<accession>A0A562V0V4</accession>
<sequence length="65" mass="7295">MTVAAYGAPPFSCRPDDLPAEIGEPYVFPHLEPQHRQWETLESALDWCRGLFAELGLIQPPVETT</sequence>
<reference evidence="1 2" key="1">
    <citation type="journal article" date="2013" name="Stand. Genomic Sci.">
        <title>Genomic Encyclopedia of Type Strains, Phase I: The one thousand microbial genomes (KMG-I) project.</title>
        <authorList>
            <person name="Kyrpides N.C."/>
            <person name="Woyke T."/>
            <person name="Eisen J.A."/>
            <person name="Garrity G."/>
            <person name="Lilburn T.G."/>
            <person name="Beck B.J."/>
            <person name="Whitman W.B."/>
            <person name="Hugenholtz P."/>
            <person name="Klenk H.P."/>
        </authorList>
    </citation>
    <scope>NUCLEOTIDE SEQUENCE [LARGE SCALE GENOMIC DNA]</scope>
    <source>
        <strain evidence="1 2">DSM 45044</strain>
    </source>
</reference>
<dbReference type="Proteomes" id="UP000321617">
    <property type="component" value="Unassembled WGS sequence"/>
</dbReference>